<dbReference type="OrthoDB" id="8709at2157"/>
<gene>
    <name evidence="1" type="ORF">SAMN05216277_102194</name>
</gene>
<dbReference type="AlphaFoldDB" id="A0A1I5NVD5"/>
<dbReference type="SUPFAM" id="SSF51735">
    <property type="entry name" value="NAD(P)-binding Rossmann-fold domains"/>
    <property type="match status" value="1"/>
</dbReference>
<evidence type="ECO:0000313" key="2">
    <source>
        <dbReference type="Proteomes" id="UP000183769"/>
    </source>
</evidence>
<dbReference type="InterPro" id="IPR036291">
    <property type="entry name" value="NAD(P)-bd_dom_sf"/>
</dbReference>
<dbReference type="Proteomes" id="UP000183769">
    <property type="component" value="Unassembled WGS sequence"/>
</dbReference>
<organism evidence="1 2">
    <name type="scientific">Halolamina pelagica</name>
    <dbReference type="NCBI Taxonomy" id="699431"/>
    <lineage>
        <taxon>Archaea</taxon>
        <taxon>Methanobacteriati</taxon>
        <taxon>Methanobacteriota</taxon>
        <taxon>Stenosarchaea group</taxon>
        <taxon>Halobacteria</taxon>
        <taxon>Halobacteriales</taxon>
        <taxon>Haloferacaceae</taxon>
    </lineage>
</organism>
<reference evidence="2" key="1">
    <citation type="submission" date="2016-10" db="EMBL/GenBank/DDBJ databases">
        <authorList>
            <person name="Varghese N."/>
            <person name="Submissions S."/>
        </authorList>
    </citation>
    <scope>NUCLEOTIDE SEQUENCE [LARGE SCALE GENOMIC DNA]</scope>
    <source>
        <strain evidence="2">CGMCC 1.10329</strain>
    </source>
</reference>
<name>A0A1I5NVD5_9EURY</name>
<sequence length="133" mass="14265">MAAQAPGPAGVRVAVGAVLNPTDGRGVDHVADTVRRPTWQRSIDPLAIGGRIVVRGATSGRDPETDIRSRYQHHRRTRAAPMGNRQNFRDARSLVADGELEPRIGRVLPLDQVAENPAAIGNRDVIGKGVARP</sequence>
<dbReference type="Gene3D" id="3.40.50.720">
    <property type="entry name" value="NAD(P)-binding Rossmann-like Domain"/>
    <property type="match status" value="1"/>
</dbReference>
<accession>A0A1I5NVD5</accession>
<protein>
    <submittedName>
        <fullName evidence="1">NADPH2:quinone reductase</fullName>
    </submittedName>
</protein>
<dbReference type="Gene3D" id="3.90.180.10">
    <property type="entry name" value="Medium-chain alcohol dehydrogenases, catalytic domain"/>
    <property type="match status" value="1"/>
</dbReference>
<evidence type="ECO:0000313" key="1">
    <source>
        <dbReference type="EMBL" id="SFP25256.1"/>
    </source>
</evidence>
<proteinExistence type="predicted"/>
<dbReference type="EMBL" id="FOXI01000002">
    <property type="protein sequence ID" value="SFP25256.1"/>
    <property type="molecule type" value="Genomic_DNA"/>
</dbReference>
<dbReference type="Pfam" id="PF13602">
    <property type="entry name" value="ADH_zinc_N_2"/>
    <property type="match status" value="1"/>
</dbReference>
<keyword evidence="2" id="KW-1185">Reference proteome</keyword>